<sequence>MERREGDWFCPDTSCGNLNFSKRTKCNICGKLRPTNQSSNLATTQKQGDWTCNKCGNLNWARRTHCNICNISKTSQEPEDRLGRGGGYFDLFDPKDRKEHDSEDEEYDEFGRKKKKSLKNKS</sequence>
<dbReference type="EMBL" id="UIVT01000002">
    <property type="protein sequence ID" value="SVP90554.1"/>
    <property type="molecule type" value="Genomic_DNA"/>
</dbReference>
<evidence type="ECO:0000256" key="1">
    <source>
        <dbReference type="ARBA" id="ARBA00022723"/>
    </source>
</evidence>
<dbReference type="Pfam" id="PF00641">
    <property type="entry name" value="Zn_ribbon_RanBP"/>
    <property type="match status" value="2"/>
</dbReference>
<dbReference type="SMART" id="SM00547">
    <property type="entry name" value="ZnF_RBZ"/>
    <property type="match status" value="2"/>
</dbReference>
<dbReference type="Gene3D" id="4.10.1060.10">
    <property type="entry name" value="Zinc finger, RanBP2-type"/>
    <property type="match status" value="2"/>
</dbReference>
<feature type="compositionally biased region" description="Basic and acidic residues" evidence="5">
    <location>
        <begin position="92"/>
        <end position="101"/>
    </location>
</feature>
<dbReference type="VEuPathDB" id="PiroplasmaDB:TA15790"/>
<dbReference type="PROSITE" id="PS50199">
    <property type="entry name" value="ZF_RANBP2_2"/>
    <property type="match status" value="2"/>
</dbReference>
<dbReference type="PROSITE" id="PS01358">
    <property type="entry name" value="ZF_RANBP2_1"/>
    <property type="match status" value="2"/>
</dbReference>
<proteinExistence type="predicted"/>
<accession>A0A3B0NA04</accession>
<dbReference type="InterPro" id="IPR001876">
    <property type="entry name" value="Znf_RanBP2"/>
</dbReference>
<dbReference type="EMBL" id="UIVS01000002">
    <property type="protein sequence ID" value="SVP91068.1"/>
    <property type="molecule type" value="Genomic_DNA"/>
</dbReference>
<evidence type="ECO:0000256" key="2">
    <source>
        <dbReference type="ARBA" id="ARBA00022771"/>
    </source>
</evidence>
<name>A0A3B0NA04_THEAN</name>
<dbReference type="InterPro" id="IPR036443">
    <property type="entry name" value="Znf_RanBP2_sf"/>
</dbReference>
<dbReference type="PANTHER" id="PTHR12999:SF17">
    <property type="entry name" value="ZINC FINGER RAN-BINDING DOMAIN-CONTAINING PROTEIN 2"/>
    <property type="match status" value="1"/>
</dbReference>
<reference evidence="8" key="1">
    <citation type="submission" date="2018-07" db="EMBL/GenBank/DDBJ databases">
        <authorList>
            <person name="Quirk P.G."/>
            <person name="Krulwich T.A."/>
        </authorList>
    </citation>
    <scope>NUCLEOTIDE SEQUENCE</scope>
    <source>
        <strain evidence="8">Anand</strain>
    </source>
</reference>
<organism evidence="8">
    <name type="scientific">Theileria annulata</name>
    <dbReference type="NCBI Taxonomy" id="5874"/>
    <lineage>
        <taxon>Eukaryota</taxon>
        <taxon>Sar</taxon>
        <taxon>Alveolata</taxon>
        <taxon>Apicomplexa</taxon>
        <taxon>Aconoidasida</taxon>
        <taxon>Piroplasmida</taxon>
        <taxon>Theileriidae</taxon>
        <taxon>Theileria</taxon>
    </lineage>
</organism>
<dbReference type="AlphaFoldDB" id="A0A3B0NA04"/>
<feature type="domain" description="RanBP2-type" evidence="6">
    <location>
        <begin position="4"/>
        <end position="35"/>
    </location>
</feature>
<dbReference type="PANTHER" id="PTHR12999">
    <property type="entry name" value="ZINC FINGER RAN-BINDING DOMAIN-CONTAINING PROTEIN 2 ZRANB2-RELATED"/>
    <property type="match status" value="1"/>
</dbReference>
<evidence type="ECO:0000313" key="7">
    <source>
        <dbReference type="EMBL" id="SVP90554.1"/>
    </source>
</evidence>
<evidence type="ECO:0000256" key="4">
    <source>
        <dbReference type="PROSITE-ProRule" id="PRU00322"/>
    </source>
</evidence>
<keyword evidence="1" id="KW-0479">Metal-binding</keyword>
<evidence type="ECO:0000313" key="8">
    <source>
        <dbReference type="EMBL" id="SVP91068.1"/>
    </source>
</evidence>
<feature type="region of interest" description="Disordered" evidence="5">
    <location>
        <begin position="75"/>
        <end position="122"/>
    </location>
</feature>
<feature type="compositionally biased region" description="Basic residues" evidence="5">
    <location>
        <begin position="112"/>
        <end position="122"/>
    </location>
</feature>
<evidence type="ECO:0000259" key="6">
    <source>
        <dbReference type="PROSITE" id="PS50199"/>
    </source>
</evidence>
<evidence type="ECO:0000256" key="3">
    <source>
        <dbReference type="ARBA" id="ARBA00022833"/>
    </source>
</evidence>
<gene>
    <name evidence="7" type="ORF">TAT_000126300</name>
    <name evidence="8" type="ORF">TAV_000126400</name>
</gene>
<evidence type="ECO:0000256" key="5">
    <source>
        <dbReference type="SAM" id="MobiDB-lite"/>
    </source>
</evidence>
<protein>
    <submittedName>
        <fullName evidence="8">Ran binding protein, putative</fullName>
    </submittedName>
</protein>
<keyword evidence="3" id="KW-0862">Zinc</keyword>
<keyword evidence="2 4" id="KW-0863">Zinc-finger</keyword>
<feature type="domain" description="RanBP2-type" evidence="6">
    <location>
        <begin position="46"/>
        <end position="75"/>
    </location>
</feature>
<dbReference type="SUPFAM" id="SSF90209">
    <property type="entry name" value="Ran binding protein zinc finger-like"/>
    <property type="match status" value="2"/>
</dbReference>
<dbReference type="GO" id="GO:0008270">
    <property type="term" value="F:zinc ion binding"/>
    <property type="evidence" value="ECO:0007669"/>
    <property type="project" value="UniProtKB-KW"/>
</dbReference>